<feature type="domain" description="FAD/NAD(P)-binding" evidence="8">
    <location>
        <begin position="7"/>
        <end position="317"/>
    </location>
</feature>
<evidence type="ECO:0000256" key="6">
    <source>
        <dbReference type="PIRSR" id="PIRSR000350-4"/>
    </source>
</evidence>
<dbReference type="InterPro" id="IPR016156">
    <property type="entry name" value="FAD/NAD-linked_Rdtase_dimer_sf"/>
</dbReference>
<feature type="binding site" evidence="5">
    <location>
        <begin position="179"/>
        <end position="186"/>
    </location>
    <ligand>
        <name>NAD(+)</name>
        <dbReference type="ChEBI" id="CHEBI:57540"/>
    </ligand>
</feature>
<dbReference type="EMBL" id="NRSJ01000060">
    <property type="protein sequence ID" value="MBK1707013.1"/>
    <property type="molecule type" value="Genomic_DNA"/>
</dbReference>
<evidence type="ECO:0000259" key="8">
    <source>
        <dbReference type="Pfam" id="PF07992"/>
    </source>
</evidence>
<keyword evidence="10" id="KW-1185">Reference proteome</keyword>
<dbReference type="PANTHER" id="PTHR43014:SF4">
    <property type="entry name" value="PYRIDINE NUCLEOTIDE-DISULFIDE OXIDOREDUCTASE RCLA-RELATED"/>
    <property type="match status" value="1"/>
</dbReference>
<accession>A0AAJ0XC47</accession>
<dbReference type="InterPro" id="IPR036188">
    <property type="entry name" value="FAD/NAD-bd_sf"/>
</dbReference>
<feature type="domain" description="Pyridine nucleotide-disulphide oxidoreductase dimerisation" evidence="7">
    <location>
        <begin position="349"/>
        <end position="449"/>
    </location>
</feature>
<evidence type="ECO:0000313" key="9">
    <source>
        <dbReference type="EMBL" id="MBK1707013.1"/>
    </source>
</evidence>
<organism evidence="9 10">
    <name type="scientific">Halochromatium glycolicum</name>
    <dbReference type="NCBI Taxonomy" id="85075"/>
    <lineage>
        <taxon>Bacteria</taxon>
        <taxon>Pseudomonadati</taxon>
        <taxon>Pseudomonadota</taxon>
        <taxon>Gammaproteobacteria</taxon>
        <taxon>Chromatiales</taxon>
        <taxon>Chromatiaceae</taxon>
        <taxon>Halochromatium</taxon>
    </lineage>
</organism>
<comment type="cofactor">
    <cofactor evidence="5">
        <name>FAD</name>
        <dbReference type="ChEBI" id="CHEBI:57692"/>
    </cofactor>
    <text evidence="5">Binds 1 FAD per subunit.</text>
</comment>
<dbReference type="Pfam" id="PF02852">
    <property type="entry name" value="Pyr_redox_dim"/>
    <property type="match status" value="1"/>
</dbReference>
<dbReference type="PRINTS" id="PR00368">
    <property type="entry name" value="FADPNR"/>
</dbReference>
<evidence type="ECO:0000256" key="4">
    <source>
        <dbReference type="PIRSR" id="PIRSR000350-2"/>
    </source>
</evidence>
<comment type="caution">
    <text evidence="9">The sequence shown here is derived from an EMBL/GenBank/DDBJ whole genome shotgun (WGS) entry which is preliminary data.</text>
</comment>
<dbReference type="PRINTS" id="PR00411">
    <property type="entry name" value="PNDRDTASEI"/>
</dbReference>
<dbReference type="InterPro" id="IPR004099">
    <property type="entry name" value="Pyr_nucl-diS_OxRdtase_dimer"/>
</dbReference>
<evidence type="ECO:0000256" key="2">
    <source>
        <dbReference type="ARBA" id="ARBA00022630"/>
    </source>
</evidence>
<gene>
    <name evidence="9" type="ORF">CKO40_21370</name>
</gene>
<evidence type="ECO:0000313" key="10">
    <source>
        <dbReference type="Proteomes" id="UP001296776"/>
    </source>
</evidence>
<keyword evidence="2" id="KW-0285">Flavoprotein</keyword>
<dbReference type="PIRSF" id="PIRSF000350">
    <property type="entry name" value="Mercury_reductase_MerA"/>
    <property type="match status" value="1"/>
</dbReference>
<sequence length="481" mass="51788">MQERSVDVAIIGAGTAGLNAMSQARKAGKSFVLINGGEPGTTCARVGCMPSKAMIQVAEDYHRRTHLGRYGIDGHEGLSLDVPEALEHVQEMRDTFVDRVLGSSTDDMPEELFLQDYARFIEPTLIEVGEQRIRAAAVVIAAGSRPLVPEPWQAFGERLLTTDTLFELEDLPSSIAVIGLGTIGLELGQSLHRLGVAVEGFDQLETIAGIRDPEVNRAAIELMGKEFALHLGQAATIEEDGDGLRVQAGEHQARVDAVLCSIGRVPNLDGLGLEQLGVPLDARGLPAFDRHSMQVGELPVFIAGDVTAERPVLHEAGDEGRIAGFNAVQAASGAEPLRFQRRTPLFINFSDPNICAVGARFDALDPETTAIGEIKMAPVGRALIMGRNRGVIRVYAAKRTGRVLGAELIAPRGENLAHLLSWSIQQGMTVEQMLRMPFYHPVIEEALQGALNDLNRKLEVERDGPLTELALLGDGDSGASR</sequence>
<feature type="disulfide bond" description="Redox-active" evidence="6">
    <location>
        <begin position="43"/>
        <end position="48"/>
    </location>
</feature>
<dbReference type="Gene3D" id="3.30.390.30">
    <property type="match status" value="1"/>
</dbReference>
<dbReference type="Pfam" id="PF07992">
    <property type="entry name" value="Pyr_redox_2"/>
    <property type="match status" value="1"/>
</dbReference>
<dbReference type="RefSeq" id="WP_200348492.1">
    <property type="nucleotide sequence ID" value="NZ_NRSJ01000060.1"/>
</dbReference>
<dbReference type="NCBIfam" id="NF004939">
    <property type="entry name" value="PRK06292.1-1"/>
    <property type="match status" value="1"/>
</dbReference>
<dbReference type="Proteomes" id="UP001296776">
    <property type="component" value="Unassembled WGS sequence"/>
</dbReference>
<dbReference type="PANTHER" id="PTHR43014">
    <property type="entry name" value="MERCURIC REDUCTASE"/>
    <property type="match status" value="1"/>
</dbReference>
<proteinExistence type="inferred from homology"/>
<evidence type="ECO:0000256" key="1">
    <source>
        <dbReference type="ARBA" id="ARBA00007532"/>
    </source>
</evidence>
<reference evidence="9" key="2">
    <citation type="journal article" date="2020" name="Microorganisms">
        <title>Osmotic Adaptation and Compatible Solute Biosynthesis of Phototrophic Bacteria as Revealed from Genome Analyses.</title>
        <authorList>
            <person name="Imhoff J.F."/>
            <person name="Rahn T."/>
            <person name="Kunzel S."/>
            <person name="Keller A."/>
            <person name="Neulinger S.C."/>
        </authorList>
    </citation>
    <scope>NUCLEOTIDE SEQUENCE</scope>
    <source>
        <strain evidence="9">DSM 11080</strain>
    </source>
</reference>
<dbReference type="GO" id="GO:0003955">
    <property type="term" value="F:NAD(P)H dehydrogenase (quinone) activity"/>
    <property type="evidence" value="ECO:0007669"/>
    <property type="project" value="TreeGrafter"/>
</dbReference>
<dbReference type="Gene3D" id="3.50.50.60">
    <property type="entry name" value="FAD/NAD(P)-binding domain"/>
    <property type="match status" value="2"/>
</dbReference>
<keyword evidence="3 5" id="KW-0274">FAD</keyword>
<dbReference type="InterPro" id="IPR023753">
    <property type="entry name" value="FAD/NAD-binding_dom"/>
</dbReference>
<protein>
    <submittedName>
        <fullName evidence="9">Dihydrolipoyl dehydrogenase</fullName>
    </submittedName>
</protein>
<dbReference type="AlphaFoldDB" id="A0AAJ0XC47"/>
<evidence type="ECO:0000256" key="5">
    <source>
        <dbReference type="PIRSR" id="PIRSR000350-3"/>
    </source>
</evidence>
<dbReference type="SUPFAM" id="SSF55424">
    <property type="entry name" value="FAD/NAD-linked reductases, dimerisation (C-terminal) domain"/>
    <property type="match status" value="1"/>
</dbReference>
<keyword evidence="5" id="KW-0520">NAD</keyword>
<feature type="binding site" evidence="5">
    <location>
        <position position="305"/>
    </location>
    <ligand>
        <name>NAD(+)</name>
        <dbReference type="ChEBI" id="CHEBI:57540"/>
    </ligand>
</feature>
<evidence type="ECO:0000256" key="3">
    <source>
        <dbReference type="ARBA" id="ARBA00022827"/>
    </source>
</evidence>
<feature type="binding site" evidence="5">
    <location>
        <position position="52"/>
    </location>
    <ligand>
        <name>FAD</name>
        <dbReference type="ChEBI" id="CHEBI:57692"/>
    </ligand>
</feature>
<comment type="similarity">
    <text evidence="1">Belongs to the class-I pyridine nucleotide-disulfide oxidoreductase family.</text>
</comment>
<evidence type="ECO:0000259" key="7">
    <source>
        <dbReference type="Pfam" id="PF02852"/>
    </source>
</evidence>
<reference evidence="9" key="1">
    <citation type="submission" date="2017-08" db="EMBL/GenBank/DDBJ databases">
        <authorList>
            <person name="Imhoff J.F."/>
            <person name="Rahn T."/>
            <person name="Kuenzel S."/>
            <person name="Neulinger S.C."/>
        </authorList>
    </citation>
    <scope>NUCLEOTIDE SEQUENCE</scope>
    <source>
        <strain evidence="9">DSM 11080</strain>
    </source>
</reference>
<feature type="binding site" evidence="5">
    <location>
        <position position="263"/>
    </location>
    <ligand>
        <name>NAD(+)</name>
        <dbReference type="ChEBI" id="CHEBI:57540"/>
    </ligand>
</feature>
<feature type="active site" description="Proton acceptor" evidence="4">
    <location>
        <position position="440"/>
    </location>
</feature>
<keyword evidence="5" id="KW-0547">Nucleotide-binding</keyword>
<dbReference type="GO" id="GO:0050660">
    <property type="term" value="F:flavin adenine dinucleotide binding"/>
    <property type="evidence" value="ECO:0007669"/>
    <property type="project" value="TreeGrafter"/>
</dbReference>
<name>A0AAJ0XC47_9GAMM</name>
<dbReference type="InterPro" id="IPR001100">
    <property type="entry name" value="Pyr_nuc-diS_OxRdtase"/>
</dbReference>
<dbReference type="SUPFAM" id="SSF51905">
    <property type="entry name" value="FAD/NAD(P)-binding domain"/>
    <property type="match status" value="1"/>
</dbReference>